<dbReference type="InterPro" id="IPR058865">
    <property type="entry name" value="GDPGP1_C"/>
</dbReference>
<dbReference type="EMBL" id="VEPZ02000876">
    <property type="protein sequence ID" value="KAE8713697.1"/>
    <property type="molecule type" value="Genomic_DNA"/>
</dbReference>
<comment type="function">
    <text evidence="2">Pyridoxal 5'-phosphate (PLP)-binding protein, which may be involved in intracellular homeostatic regulation of pyridoxal 5'-phosphate (PLP), the active form of vitamin B6.</text>
</comment>
<dbReference type="SUPFAM" id="SSF51419">
    <property type="entry name" value="PLP-binding barrel"/>
    <property type="match status" value="1"/>
</dbReference>
<dbReference type="HAMAP" id="MF_02087">
    <property type="entry name" value="PLP_homeostasis"/>
    <property type="match status" value="1"/>
</dbReference>
<dbReference type="PANTHER" id="PTHR10146:SF14">
    <property type="entry name" value="PYRIDOXAL PHOSPHATE HOMEOSTASIS PROTEIN"/>
    <property type="match status" value="1"/>
</dbReference>
<dbReference type="Proteomes" id="UP000436088">
    <property type="component" value="Unassembled WGS sequence"/>
</dbReference>
<name>A0A6A3BCA9_HIBSY</name>
<feature type="domain" description="GDPGP1-like C-terminal" evidence="4">
    <location>
        <begin position="420"/>
        <end position="535"/>
    </location>
</feature>
<proteinExistence type="inferred from homology"/>
<dbReference type="AlphaFoldDB" id="A0A6A3BCA9"/>
<dbReference type="PROSITE" id="PS01211">
    <property type="entry name" value="UPF0001"/>
    <property type="match status" value="1"/>
</dbReference>
<dbReference type="InterPro" id="IPR029066">
    <property type="entry name" value="PLP-binding_barrel"/>
</dbReference>
<dbReference type="Pfam" id="PF01168">
    <property type="entry name" value="Ala_racemase_N"/>
    <property type="match status" value="1"/>
</dbReference>
<gene>
    <name evidence="5" type="ORF">F3Y22_tig00110206pilonHSYRG00348</name>
</gene>
<evidence type="ECO:0000259" key="4">
    <source>
        <dbReference type="Pfam" id="PF26216"/>
    </source>
</evidence>
<keyword evidence="6" id="KW-1185">Reference proteome</keyword>
<reference evidence="5" key="1">
    <citation type="submission" date="2019-09" db="EMBL/GenBank/DDBJ databases">
        <title>Draft genome information of white flower Hibiscus syriacus.</title>
        <authorList>
            <person name="Kim Y.-M."/>
        </authorList>
    </citation>
    <scope>NUCLEOTIDE SEQUENCE [LARGE SCALE GENOMIC DNA]</scope>
    <source>
        <strain evidence="5">YM2019G1</strain>
    </source>
</reference>
<evidence type="ECO:0000256" key="2">
    <source>
        <dbReference type="HAMAP-Rule" id="MF_03225"/>
    </source>
</evidence>
<dbReference type="InterPro" id="IPR011078">
    <property type="entry name" value="PyrdxlP_homeostasis"/>
</dbReference>
<comment type="similarity">
    <text evidence="2">Belongs to the pyridoxal phosphate-binding protein YggS/PROSC family.</text>
</comment>
<dbReference type="Gene3D" id="3.20.20.10">
    <property type="entry name" value="Alanine racemase"/>
    <property type="match status" value="1"/>
</dbReference>
<dbReference type="PANTHER" id="PTHR10146">
    <property type="entry name" value="PROLINE SYNTHETASE CO-TRANSCRIBED BACTERIAL HOMOLOG PROTEIN"/>
    <property type="match status" value="1"/>
</dbReference>
<evidence type="ECO:0000313" key="5">
    <source>
        <dbReference type="EMBL" id="KAE8713697.1"/>
    </source>
</evidence>
<dbReference type="NCBIfam" id="TIGR00044">
    <property type="entry name" value="YggS family pyridoxal phosphate-dependent enzyme"/>
    <property type="match status" value="1"/>
</dbReference>
<sequence>MAAPAVEGVAVTALRSVLLRVRQAAERAGTQPERVRFVAVSKTKPESLIRQVYDAGHRRFGENYVQEFVQKAPQLPEDIEWHFIGHLQSNKVKTLLGGVPNLAFFEGVDNEKIANHLDRAVSSLGRNPLKVFVQVNTSGEASKAGIDPSVCVRLAEHVKLRCPHLEFSGLMTIGMPDYTSTPENFRTLSNCRAEVCKALGMEEDKCELSMGMSGDFEQAIEMGSTNVRIGSTIFGPRDYSKKSCYGICYTVHFSTYIGYLGIPMGVKNPANHTPLLSRNTPPLVAIVVPPVFEGLFNKVTSTAAAASSKYFPSPTLSSGSASASNSSPSNMEASIAAVERILNIFAKSTSPKSGKKRVLFQFEASEDGEVQFFPNAPIDVENSPSVVAINRIDRESFLLALYMAAEAGNPYFRLSYNSLVRGLVFEGGNTLQDLSDTASDACICLQENNLISDCGKRIFLIPQCYAEKQALGEVSLELLDTQVNPAVWEISGRMALKRRKDYDEASEENAWRLLAEVSLSEERFCEVNALIFEAVAGREDVIGNGTETSLEAPSLEEDDVIAESSHRGMVSGAQECLVLETTIVFRTYVTWVQMGVSGSKFVSDTEIHVKVV</sequence>
<dbReference type="FunFam" id="3.20.20.10:FF:000014">
    <property type="entry name" value="Pyridoxal phosphate homeostasis protein"/>
    <property type="match status" value="1"/>
</dbReference>
<accession>A0A6A3BCA9</accession>
<evidence type="ECO:0000259" key="3">
    <source>
        <dbReference type="Pfam" id="PF01168"/>
    </source>
</evidence>
<dbReference type="Pfam" id="PF26216">
    <property type="entry name" value="GDPGP1_C"/>
    <property type="match status" value="1"/>
</dbReference>
<feature type="domain" description="Alanine racemase N-terminal" evidence="3">
    <location>
        <begin position="21"/>
        <end position="237"/>
    </location>
</feature>
<keyword evidence="1 2" id="KW-0663">Pyridoxal phosphate</keyword>
<dbReference type="GO" id="GO:0030170">
    <property type="term" value="F:pyridoxal phosphate binding"/>
    <property type="evidence" value="ECO:0007669"/>
    <property type="project" value="UniProtKB-UniRule"/>
</dbReference>
<dbReference type="InterPro" id="IPR001608">
    <property type="entry name" value="Ala_racemase_N"/>
</dbReference>
<organism evidence="5 6">
    <name type="scientific">Hibiscus syriacus</name>
    <name type="common">Rose of Sharon</name>
    <dbReference type="NCBI Taxonomy" id="106335"/>
    <lineage>
        <taxon>Eukaryota</taxon>
        <taxon>Viridiplantae</taxon>
        <taxon>Streptophyta</taxon>
        <taxon>Embryophyta</taxon>
        <taxon>Tracheophyta</taxon>
        <taxon>Spermatophyta</taxon>
        <taxon>Magnoliopsida</taxon>
        <taxon>eudicotyledons</taxon>
        <taxon>Gunneridae</taxon>
        <taxon>Pentapetalae</taxon>
        <taxon>rosids</taxon>
        <taxon>malvids</taxon>
        <taxon>Malvales</taxon>
        <taxon>Malvaceae</taxon>
        <taxon>Malvoideae</taxon>
        <taxon>Hibiscus</taxon>
    </lineage>
</organism>
<comment type="caution">
    <text evidence="5">The sequence shown here is derived from an EMBL/GenBank/DDBJ whole genome shotgun (WGS) entry which is preliminary data.</text>
</comment>
<dbReference type="CDD" id="cd06822">
    <property type="entry name" value="PLPDE_III_YBL036c_euk"/>
    <property type="match status" value="1"/>
</dbReference>
<evidence type="ECO:0000313" key="6">
    <source>
        <dbReference type="Proteomes" id="UP000436088"/>
    </source>
</evidence>
<feature type="modified residue" description="N6-(pyridoxal phosphate)lysine" evidence="2">
    <location>
        <position position="42"/>
    </location>
</feature>
<evidence type="ECO:0000256" key="1">
    <source>
        <dbReference type="ARBA" id="ARBA00022898"/>
    </source>
</evidence>
<protein>
    <recommendedName>
        <fullName evidence="2">Pyridoxal phosphate homeostasis protein</fullName>
        <shortName evidence="2">PLP homeostasis protein</shortName>
    </recommendedName>
</protein>